<keyword evidence="4" id="KW-0732">Signal</keyword>
<evidence type="ECO:0000256" key="1">
    <source>
        <dbReference type="ARBA" id="ARBA00010746"/>
    </source>
</evidence>
<dbReference type="GO" id="GO:0009699">
    <property type="term" value="P:phenylpropanoid biosynthetic process"/>
    <property type="evidence" value="ECO:0007669"/>
    <property type="project" value="UniProtKB-ARBA"/>
</dbReference>
<organism evidence="5 6">
    <name type="scientific">Forsythia ovata</name>
    <dbReference type="NCBI Taxonomy" id="205694"/>
    <lineage>
        <taxon>Eukaryota</taxon>
        <taxon>Viridiplantae</taxon>
        <taxon>Streptophyta</taxon>
        <taxon>Embryophyta</taxon>
        <taxon>Tracheophyta</taxon>
        <taxon>Spermatophyta</taxon>
        <taxon>Magnoliopsida</taxon>
        <taxon>eudicotyledons</taxon>
        <taxon>Gunneridae</taxon>
        <taxon>Pentapetalae</taxon>
        <taxon>asterids</taxon>
        <taxon>lamiids</taxon>
        <taxon>Lamiales</taxon>
        <taxon>Oleaceae</taxon>
        <taxon>Forsythieae</taxon>
        <taxon>Forsythia</taxon>
    </lineage>
</organism>
<name>A0ABD1RNN9_9LAMI</name>
<gene>
    <name evidence="5" type="ORF">Fot_43315</name>
</gene>
<accession>A0ABD1RNN9</accession>
<keyword evidence="3 4" id="KW-0964">Secreted</keyword>
<dbReference type="PANTHER" id="PTHR21495">
    <property type="entry name" value="NUCLEOPORIN-RELATED"/>
    <property type="match status" value="1"/>
</dbReference>
<evidence type="ECO:0000256" key="3">
    <source>
        <dbReference type="ARBA" id="ARBA00022525"/>
    </source>
</evidence>
<dbReference type="AlphaFoldDB" id="A0ABD1RNN9"/>
<comment type="function">
    <text evidence="4">Dirigent proteins impart stereoselectivity on the phenoxy radical-coupling reaction, yielding optically active lignans from two molecules of coniferyl alcohol in the biosynthesis of lignans, flavonolignans, and alkaloids and thus plays a central role in plant secondary metabolism.</text>
</comment>
<evidence type="ECO:0000256" key="4">
    <source>
        <dbReference type="RuleBase" id="RU363099"/>
    </source>
</evidence>
<keyword evidence="6" id="KW-1185">Reference proteome</keyword>
<feature type="chain" id="PRO_5044524976" description="Dirigent protein" evidence="4">
    <location>
        <begin position="26"/>
        <end position="131"/>
    </location>
</feature>
<dbReference type="GO" id="GO:0048046">
    <property type="term" value="C:apoplast"/>
    <property type="evidence" value="ECO:0007669"/>
    <property type="project" value="UniProtKB-SubCell"/>
</dbReference>
<feature type="signal peptide" evidence="4">
    <location>
        <begin position="1"/>
        <end position="25"/>
    </location>
</feature>
<comment type="subcellular location">
    <subcellularLocation>
        <location evidence="4">Secreted</location>
        <location evidence="4">Extracellular space</location>
        <location evidence="4">Apoplast</location>
    </subcellularLocation>
</comment>
<reference evidence="6" key="1">
    <citation type="submission" date="2024-07" db="EMBL/GenBank/DDBJ databases">
        <title>Two chromosome-level genome assemblies of Korean endemic species Abeliophyllum distichum and Forsythia ovata (Oleaceae).</title>
        <authorList>
            <person name="Jang H."/>
        </authorList>
    </citation>
    <scope>NUCLEOTIDE SEQUENCE [LARGE SCALE GENOMIC DNA]</scope>
</reference>
<keyword evidence="4" id="KW-0052">Apoplast</keyword>
<protein>
    <recommendedName>
        <fullName evidence="4">Dirigent protein</fullName>
    </recommendedName>
</protein>
<dbReference type="Gene3D" id="2.40.480.10">
    <property type="entry name" value="Allene oxide cyclase-like"/>
    <property type="match status" value="1"/>
</dbReference>
<dbReference type="EMBL" id="JBFOLJ010000012">
    <property type="protein sequence ID" value="KAL2490023.1"/>
    <property type="molecule type" value="Genomic_DNA"/>
</dbReference>
<dbReference type="InterPro" id="IPR044859">
    <property type="entry name" value="Allene_oxi_cyc_Dirigent"/>
</dbReference>
<comment type="similarity">
    <text evidence="1 4">Belongs to the plant dirigent protein family.</text>
</comment>
<sequence length="131" mass="14206">MAKLSIIFILCSVVIVSSAVPAAEALKKGPKAVEKWFKKLPQAKEKLNKLHFYFHDTISGKNPTAVKVAESNITSQSPTFFGIVSIADDPLTVGPEPDSKIVGRAQGMYCLASLEELGLLMTFNFVFSDGE</sequence>
<dbReference type="Pfam" id="PF03018">
    <property type="entry name" value="Dirigent"/>
    <property type="match status" value="1"/>
</dbReference>
<comment type="caution">
    <text evidence="5">The sequence shown here is derived from an EMBL/GenBank/DDBJ whole genome shotgun (WGS) entry which is preliminary data.</text>
</comment>
<dbReference type="InterPro" id="IPR004265">
    <property type="entry name" value="Dirigent"/>
</dbReference>
<evidence type="ECO:0000256" key="2">
    <source>
        <dbReference type="ARBA" id="ARBA00011738"/>
    </source>
</evidence>
<evidence type="ECO:0000313" key="6">
    <source>
        <dbReference type="Proteomes" id="UP001604277"/>
    </source>
</evidence>
<comment type="subunit">
    <text evidence="2 4">Homodimer.</text>
</comment>
<evidence type="ECO:0000313" key="5">
    <source>
        <dbReference type="EMBL" id="KAL2490023.1"/>
    </source>
</evidence>
<dbReference type="Proteomes" id="UP001604277">
    <property type="component" value="Unassembled WGS sequence"/>
</dbReference>
<proteinExistence type="inferred from homology"/>